<evidence type="ECO:0000256" key="3">
    <source>
        <dbReference type="ARBA" id="ARBA00022692"/>
    </source>
</evidence>
<accession>A0A6V8LDP4</accession>
<keyword evidence="3 6" id="KW-0812">Transmembrane</keyword>
<reference evidence="7 8" key="2">
    <citation type="submission" date="2020-03" db="EMBL/GenBank/DDBJ databases">
        <authorList>
            <person name="Ichikawa N."/>
            <person name="Kimura A."/>
            <person name="Kitahashi Y."/>
            <person name="Uohara A."/>
        </authorList>
    </citation>
    <scope>NUCLEOTIDE SEQUENCE [LARGE SCALE GENOMIC DNA]</scope>
    <source>
        <strain evidence="7 8">NBRC 108638</strain>
    </source>
</reference>
<dbReference type="EMBL" id="BLPG01000001">
    <property type="protein sequence ID" value="GFJ92911.1"/>
    <property type="molecule type" value="Genomic_DNA"/>
</dbReference>
<feature type="transmembrane region" description="Helical" evidence="6">
    <location>
        <begin position="51"/>
        <end position="74"/>
    </location>
</feature>
<dbReference type="Proteomes" id="UP000482960">
    <property type="component" value="Unassembled WGS sequence"/>
</dbReference>
<protein>
    <recommendedName>
        <fullName evidence="9">Lysine transporter LysE</fullName>
    </recommendedName>
</protein>
<gene>
    <name evidence="7" type="ORF">Prum_065530</name>
</gene>
<evidence type="ECO:0000256" key="2">
    <source>
        <dbReference type="ARBA" id="ARBA00022475"/>
    </source>
</evidence>
<evidence type="ECO:0008006" key="9">
    <source>
        <dbReference type="Google" id="ProtNLM"/>
    </source>
</evidence>
<evidence type="ECO:0000256" key="4">
    <source>
        <dbReference type="ARBA" id="ARBA00022989"/>
    </source>
</evidence>
<evidence type="ECO:0000313" key="8">
    <source>
        <dbReference type="Proteomes" id="UP000482960"/>
    </source>
</evidence>
<keyword evidence="2" id="KW-1003">Cell membrane</keyword>
<evidence type="ECO:0000256" key="1">
    <source>
        <dbReference type="ARBA" id="ARBA00004651"/>
    </source>
</evidence>
<keyword evidence="5 6" id="KW-0472">Membrane</keyword>
<feature type="transmembrane region" description="Helical" evidence="6">
    <location>
        <begin position="124"/>
        <end position="142"/>
    </location>
</feature>
<sequence>MIEPAAAPMRWIAVVVLVGLAVHTAVTAVRHHRDPARAARPDSGLSTPLRAYGGLLGLTLLNPMTIVYFGALVLGRQASDGLDSGGEVLFAAGAFLASASWQLLIAGGGRLVGRLLAGSRGRLVTALLSAALIAALALSTALS</sequence>
<keyword evidence="4 6" id="KW-1133">Transmembrane helix</keyword>
<feature type="transmembrane region" description="Helical" evidence="6">
    <location>
        <begin position="86"/>
        <end position="104"/>
    </location>
</feature>
<evidence type="ECO:0000313" key="7">
    <source>
        <dbReference type="EMBL" id="GFJ92911.1"/>
    </source>
</evidence>
<dbReference type="InterPro" id="IPR001123">
    <property type="entry name" value="LeuE-type"/>
</dbReference>
<reference evidence="7 8" key="1">
    <citation type="submission" date="2020-03" db="EMBL/GenBank/DDBJ databases">
        <title>Whole genome shotgun sequence of Phytohabitans rumicis NBRC 108638.</title>
        <authorList>
            <person name="Komaki H."/>
            <person name="Tamura T."/>
        </authorList>
    </citation>
    <scope>NUCLEOTIDE SEQUENCE [LARGE SCALE GENOMIC DNA]</scope>
    <source>
        <strain evidence="7 8">NBRC 108638</strain>
    </source>
</reference>
<dbReference type="Pfam" id="PF01810">
    <property type="entry name" value="LysE"/>
    <property type="match status" value="1"/>
</dbReference>
<comment type="caution">
    <text evidence="7">The sequence shown here is derived from an EMBL/GenBank/DDBJ whole genome shotgun (WGS) entry which is preliminary data.</text>
</comment>
<keyword evidence="8" id="KW-1185">Reference proteome</keyword>
<dbReference type="GO" id="GO:0005886">
    <property type="term" value="C:plasma membrane"/>
    <property type="evidence" value="ECO:0007669"/>
    <property type="project" value="UniProtKB-SubCell"/>
</dbReference>
<dbReference type="GO" id="GO:0006865">
    <property type="term" value="P:amino acid transport"/>
    <property type="evidence" value="ECO:0007669"/>
    <property type="project" value="InterPro"/>
</dbReference>
<evidence type="ECO:0000256" key="6">
    <source>
        <dbReference type="SAM" id="Phobius"/>
    </source>
</evidence>
<dbReference type="AlphaFoldDB" id="A0A6V8LDP4"/>
<name>A0A6V8LDP4_9ACTN</name>
<comment type="subcellular location">
    <subcellularLocation>
        <location evidence="1">Cell membrane</location>
        <topology evidence="1">Multi-pass membrane protein</topology>
    </subcellularLocation>
</comment>
<proteinExistence type="predicted"/>
<organism evidence="7 8">
    <name type="scientific">Phytohabitans rumicis</name>
    <dbReference type="NCBI Taxonomy" id="1076125"/>
    <lineage>
        <taxon>Bacteria</taxon>
        <taxon>Bacillati</taxon>
        <taxon>Actinomycetota</taxon>
        <taxon>Actinomycetes</taxon>
        <taxon>Micromonosporales</taxon>
        <taxon>Micromonosporaceae</taxon>
    </lineage>
</organism>
<evidence type="ECO:0000256" key="5">
    <source>
        <dbReference type="ARBA" id="ARBA00023136"/>
    </source>
</evidence>